<dbReference type="Proteomes" id="UP000016931">
    <property type="component" value="Unassembled WGS sequence"/>
</dbReference>
<dbReference type="eggNOG" id="ENOG502T2Z6">
    <property type="taxonomic scope" value="Eukaryota"/>
</dbReference>
<feature type="region of interest" description="Disordered" evidence="1">
    <location>
        <begin position="36"/>
        <end position="78"/>
    </location>
</feature>
<dbReference type="STRING" id="692275.N1QKH0"/>
<accession>N1QKH0</accession>
<evidence type="ECO:0000313" key="3">
    <source>
        <dbReference type="Proteomes" id="UP000016931"/>
    </source>
</evidence>
<dbReference type="OMA" id="WVLRGCW"/>
<dbReference type="EMBL" id="KB456260">
    <property type="protein sequence ID" value="EMF16782.1"/>
    <property type="molecule type" value="Genomic_DNA"/>
</dbReference>
<evidence type="ECO:0000313" key="2">
    <source>
        <dbReference type="EMBL" id="EMF16782.1"/>
    </source>
</evidence>
<sequence length="284" mass="32499">MEMYQKCSLTVTNENWKGKNDPVERRRIQNRINQRAFRHRHRQRQREGESARNHQFRAISSDSPPPRMGMADEQTRKEGQGVVSVLGRQLRDQFQADLAIVQQRTDSHAARHFDVLAHLINRNFHAAALANARELGIDQLALQQLNPILTPRREESVAAPDLIPVALQYRILHDPIIDIIPHPRLRHNMISAIASTQIDAKALSAELRGSGALIHNPDGIWQRCGLVVSWSSPHEVQSWEVSVGFMRRWGFLLQGCEDLLTSTNVWRAQRGESMLFRSMIAIRN</sequence>
<dbReference type="PANTHER" id="PTHR38116">
    <property type="entry name" value="CHROMOSOME 7, WHOLE GENOME SHOTGUN SEQUENCE"/>
    <property type="match status" value="1"/>
</dbReference>
<dbReference type="Pfam" id="PF11905">
    <property type="entry name" value="DUF3425"/>
    <property type="match status" value="1"/>
</dbReference>
<protein>
    <recommendedName>
        <fullName evidence="4">BZIP domain-containing protein</fullName>
    </recommendedName>
</protein>
<keyword evidence="3" id="KW-1185">Reference proteome</keyword>
<dbReference type="HOGENOM" id="CLU_033726_0_0_1"/>
<dbReference type="OrthoDB" id="2245989at2759"/>
<dbReference type="AlphaFoldDB" id="N1QKH0"/>
<dbReference type="GeneID" id="27897665"/>
<gene>
    <name evidence="2" type="ORF">SEPMUDRAFT_104117</name>
</gene>
<evidence type="ECO:0000256" key="1">
    <source>
        <dbReference type="SAM" id="MobiDB-lite"/>
    </source>
</evidence>
<proteinExistence type="predicted"/>
<dbReference type="PANTHER" id="PTHR38116:SF9">
    <property type="entry name" value="BZIP DOMAIN-CONTAINING PROTEIN"/>
    <property type="match status" value="1"/>
</dbReference>
<dbReference type="InterPro" id="IPR021833">
    <property type="entry name" value="DUF3425"/>
</dbReference>
<evidence type="ECO:0008006" key="4">
    <source>
        <dbReference type="Google" id="ProtNLM"/>
    </source>
</evidence>
<name>N1QKH0_SPHMS</name>
<dbReference type="RefSeq" id="XP_016764903.1">
    <property type="nucleotide sequence ID" value="XM_016900528.1"/>
</dbReference>
<reference evidence="2 3" key="1">
    <citation type="journal article" date="2012" name="PLoS Pathog.">
        <title>Diverse lifestyles and strategies of plant pathogenesis encoded in the genomes of eighteen Dothideomycetes fungi.</title>
        <authorList>
            <person name="Ohm R.A."/>
            <person name="Feau N."/>
            <person name="Henrissat B."/>
            <person name="Schoch C.L."/>
            <person name="Horwitz B.A."/>
            <person name="Barry K.W."/>
            <person name="Condon B.J."/>
            <person name="Copeland A.C."/>
            <person name="Dhillon B."/>
            <person name="Glaser F."/>
            <person name="Hesse C.N."/>
            <person name="Kosti I."/>
            <person name="LaButti K."/>
            <person name="Lindquist E.A."/>
            <person name="Lucas S."/>
            <person name="Salamov A.A."/>
            <person name="Bradshaw R.E."/>
            <person name="Ciuffetti L."/>
            <person name="Hamelin R.C."/>
            <person name="Kema G.H.J."/>
            <person name="Lawrence C."/>
            <person name="Scott J.A."/>
            <person name="Spatafora J.W."/>
            <person name="Turgeon B.G."/>
            <person name="de Wit P.J.G.M."/>
            <person name="Zhong S."/>
            <person name="Goodwin S.B."/>
            <person name="Grigoriev I.V."/>
        </authorList>
    </citation>
    <scope>NUCLEOTIDE SEQUENCE [LARGE SCALE GENOMIC DNA]</scope>
    <source>
        <strain evidence="2 3">SO2202</strain>
    </source>
</reference>
<organism evidence="2 3">
    <name type="scientific">Sphaerulina musiva (strain SO2202)</name>
    <name type="common">Poplar stem canker fungus</name>
    <name type="synonym">Septoria musiva</name>
    <dbReference type="NCBI Taxonomy" id="692275"/>
    <lineage>
        <taxon>Eukaryota</taxon>
        <taxon>Fungi</taxon>
        <taxon>Dikarya</taxon>
        <taxon>Ascomycota</taxon>
        <taxon>Pezizomycotina</taxon>
        <taxon>Dothideomycetes</taxon>
        <taxon>Dothideomycetidae</taxon>
        <taxon>Mycosphaerellales</taxon>
        <taxon>Mycosphaerellaceae</taxon>
        <taxon>Sphaerulina</taxon>
    </lineage>
</organism>